<evidence type="ECO:0000313" key="14">
    <source>
        <dbReference type="EMBL" id="BBF86569.1"/>
    </source>
</evidence>
<dbReference type="GO" id="GO:0000155">
    <property type="term" value="F:phosphorelay sensor kinase activity"/>
    <property type="evidence" value="ECO:0007669"/>
    <property type="project" value="InterPro"/>
</dbReference>
<dbReference type="PROSITE" id="PS50109">
    <property type="entry name" value="HIS_KIN"/>
    <property type="match status" value="1"/>
</dbReference>
<sequence>MRWAKRLRRLADTSNFRHAAIVAWAILLIALGAMLLSSYLIDKLIREHVRDIVSMNLHNQSALLGQHSHLPLLTSLLANTRQERDGIHSLLLAPDGEVLFGAAYLKQLQSCWQRCPPSEVDAALVDSAGEAHHFQGMQLSLPDQSYYLVVYDILPMQTRVKVLPLVIGGGLFLLLITSLGLGLYASMLSMRRVDDIRQTLRGYIAGNRRLRLPEAAHGDEFDLLAADINRMLDQLNHLMDELKDVSSHMAHELRTPLTRLHQQLENVAEHARFGPTADAIHRALEEAERIQRMFKAILRIGEVESARCAHAFAWFSADKLLQELADYYQPLAECSQVTLEISVQPAQQLYGDQALLFQAMANLLENAFKYGKPAGQIQLFAHITQQEAQLGVADEGSGIPPHLRSDATRRFRRLGSREDAPGHGLGLALVSAIARLHGGALQLRDRKPCGLLACIVLPQAAGSA</sequence>
<feature type="transmembrane region" description="Helical" evidence="11">
    <location>
        <begin position="21"/>
        <end position="41"/>
    </location>
</feature>
<evidence type="ECO:0000256" key="5">
    <source>
        <dbReference type="ARBA" id="ARBA00022679"/>
    </source>
</evidence>
<dbReference type="CDD" id="cd00082">
    <property type="entry name" value="HisKA"/>
    <property type="match status" value="1"/>
</dbReference>
<dbReference type="InterPro" id="IPR003661">
    <property type="entry name" value="HisK_dim/P_dom"/>
</dbReference>
<evidence type="ECO:0000256" key="1">
    <source>
        <dbReference type="ARBA" id="ARBA00000085"/>
    </source>
</evidence>
<evidence type="ECO:0000256" key="9">
    <source>
        <dbReference type="ARBA" id="ARBA00023012"/>
    </source>
</evidence>
<evidence type="ECO:0000256" key="7">
    <source>
        <dbReference type="ARBA" id="ARBA00022777"/>
    </source>
</evidence>
<reference evidence="15" key="1">
    <citation type="journal article" date="2017" name="Biotechnol. Biofuels">
        <title>Evaluation of environmental bacterial communities as a factor affecting the growth of duckweed Lemna minor.</title>
        <authorList>
            <person name="Ishizawa H."/>
            <person name="Kuroda M."/>
            <person name="Morikawa M."/>
            <person name="Ike M."/>
        </authorList>
    </citation>
    <scope>NUCLEOTIDE SEQUENCE [LARGE SCALE GENOMIC DNA]</scope>
    <source>
        <strain evidence="15">H3</strain>
    </source>
</reference>
<feature type="transmembrane region" description="Helical" evidence="11">
    <location>
        <begin position="162"/>
        <end position="184"/>
    </location>
</feature>
<dbReference type="Gene3D" id="3.30.565.10">
    <property type="entry name" value="Histidine kinase-like ATPase, C-terminal domain"/>
    <property type="match status" value="1"/>
</dbReference>
<keyword evidence="15" id="KW-1185">Reference proteome</keyword>
<evidence type="ECO:0000256" key="10">
    <source>
        <dbReference type="ARBA" id="ARBA00023136"/>
    </source>
</evidence>
<dbReference type="InterPro" id="IPR004358">
    <property type="entry name" value="Sig_transdc_His_kin-like_C"/>
</dbReference>
<dbReference type="Gene3D" id="6.10.340.10">
    <property type="match status" value="1"/>
</dbReference>
<evidence type="ECO:0000256" key="3">
    <source>
        <dbReference type="ARBA" id="ARBA00012438"/>
    </source>
</evidence>
<keyword evidence="5" id="KW-0808">Transferase</keyword>
<comment type="subcellular location">
    <subcellularLocation>
        <location evidence="2">Membrane</location>
    </subcellularLocation>
</comment>
<evidence type="ECO:0000259" key="12">
    <source>
        <dbReference type="PROSITE" id="PS50109"/>
    </source>
</evidence>
<gene>
    <name evidence="14" type="ORF">DLM_2968</name>
</gene>
<comment type="catalytic activity">
    <reaction evidence="1">
        <text>ATP + protein L-histidine = ADP + protein N-phospho-L-histidine.</text>
        <dbReference type="EC" id="2.7.13.3"/>
    </reaction>
</comment>
<reference evidence="14 15" key="2">
    <citation type="journal article" date="2017" name="Genome Announc.">
        <title>Draft genome sequence of Aquitalea magnusonii strain H3, a plant growth-promoting bacterium of duckweed Lemna minor.</title>
        <authorList>
            <person name="Ishizawa H."/>
            <person name="Kuroda M."/>
            <person name="Ike M."/>
        </authorList>
    </citation>
    <scope>NUCLEOTIDE SEQUENCE [LARGE SCALE GENOMIC DNA]</scope>
    <source>
        <strain evidence="14 15">H3</strain>
    </source>
</reference>
<dbReference type="SMART" id="SM00388">
    <property type="entry name" value="HisKA"/>
    <property type="match status" value="1"/>
</dbReference>
<dbReference type="InterPro" id="IPR003594">
    <property type="entry name" value="HATPase_dom"/>
</dbReference>
<dbReference type="PRINTS" id="PR00344">
    <property type="entry name" value="BCTRLSENSOR"/>
</dbReference>
<dbReference type="SMART" id="SM00387">
    <property type="entry name" value="HATPase_c"/>
    <property type="match status" value="1"/>
</dbReference>
<evidence type="ECO:0000256" key="6">
    <source>
        <dbReference type="ARBA" id="ARBA00022692"/>
    </source>
</evidence>
<dbReference type="CDD" id="cd00075">
    <property type="entry name" value="HATPase"/>
    <property type="match status" value="1"/>
</dbReference>
<evidence type="ECO:0000256" key="4">
    <source>
        <dbReference type="ARBA" id="ARBA00022553"/>
    </source>
</evidence>
<evidence type="ECO:0000313" key="15">
    <source>
        <dbReference type="Proteomes" id="UP000198290"/>
    </source>
</evidence>
<organism evidence="14 15">
    <name type="scientific">Aquitalea magnusonii</name>
    <dbReference type="NCBI Taxonomy" id="332411"/>
    <lineage>
        <taxon>Bacteria</taxon>
        <taxon>Pseudomonadati</taxon>
        <taxon>Pseudomonadota</taxon>
        <taxon>Betaproteobacteria</taxon>
        <taxon>Neisseriales</taxon>
        <taxon>Chromobacteriaceae</taxon>
        <taxon>Aquitalea</taxon>
    </lineage>
</organism>
<dbReference type="Pfam" id="PF00512">
    <property type="entry name" value="HisKA"/>
    <property type="match status" value="1"/>
</dbReference>
<dbReference type="OrthoDB" id="9809766at2"/>
<dbReference type="InterPro" id="IPR036097">
    <property type="entry name" value="HisK_dim/P_sf"/>
</dbReference>
<feature type="domain" description="HAMP" evidence="13">
    <location>
        <begin position="187"/>
        <end position="240"/>
    </location>
</feature>
<dbReference type="Gene3D" id="1.10.287.130">
    <property type="match status" value="1"/>
</dbReference>
<evidence type="ECO:0000256" key="11">
    <source>
        <dbReference type="SAM" id="Phobius"/>
    </source>
</evidence>
<proteinExistence type="predicted"/>
<keyword evidence="7 14" id="KW-0418">Kinase</keyword>
<keyword evidence="9" id="KW-0902">Two-component regulatory system</keyword>
<dbReference type="KEGG" id="amah:DLM_2968"/>
<keyword evidence="6 11" id="KW-0812">Transmembrane</keyword>
<dbReference type="InterPro" id="IPR050428">
    <property type="entry name" value="TCS_sensor_his_kinase"/>
</dbReference>
<dbReference type="SUPFAM" id="SSF55874">
    <property type="entry name" value="ATPase domain of HSP90 chaperone/DNA topoisomerase II/histidine kinase"/>
    <property type="match status" value="1"/>
</dbReference>
<dbReference type="Pfam" id="PF02518">
    <property type="entry name" value="HATPase_c"/>
    <property type="match status" value="1"/>
</dbReference>
<keyword evidence="4" id="KW-0597">Phosphoprotein</keyword>
<evidence type="ECO:0000259" key="13">
    <source>
        <dbReference type="PROSITE" id="PS50885"/>
    </source>
</evidence>
<keyword evidence="8 11" id="KW-1133">Transmembrane helix</keyword>
<dbReference type="PANTHER" id="PTHR45436">
    <property type="entry name" value="SENSOR HISTIDINE KINASE YKOH"/>
    <property type="match status" value="1"/>
</dbReference>
<name>A0A3G9GIR2_9NEIS</name>
<feature type="domain" description="Histidine kinase" evidence="12">
    <location>
        <begin position="248"/>
        <end position="461"/>
    </location>
</feature>
<dbReference type="InterPro" id="IPR005467">
    <property type="entry name" value="His_kinase_dom"/>
</dbReference>
<dbReference type="InterPro" id="IPR036890">
    <property type="entry name" value="HATPase_C_sf"/>
</dbReference>
<reference evidence="15" key="3">
    <citation type="journal article" date="2017" name="Plant Physiol. Biochem.">
        <title>Differential oxidative and antioxidative response of duckweed Lemna minor toward plant growth promoting/inhibiting bacteria.</title>
        <authorList>
            <person name="Ishizawa H."/>
            <person name="Kuroda M."/>
            <person name="Morikawa M."/>
            <person name="Ike M."/>
        </authorList>
    </citation>
    <scope>NUCLEOTIDE SEQUENCE [LARGE SCALE GENOMIC DNA]</scope>
    <source>
        <strain evidence="15">H3</strain>
    </source>
</reference>
<dbReference type="InterPro" id="IPR003660">
    <property type="entry name" value="HAMP_dom"/>
</dbReference>
<dbReference type="Proteomes" id="UP000198290">
    <property type="component" value="Chromosome"/>
</dbReference>
<keyword evidence="10 11" id="KW-0472">Membrane</keyword>
<dbReference type="EC" id="2.7.13.3" evidence="3"/>
<evidence type="ECO:0000256" key="2">
    <source>
        <dbReference type="ARBA" id="ARBA00004370"/>
    </source>
</evidence>
<dbReference type="EMBL" id="AP018823">
    <property type="protein sequence ID" value="BBF86569.1"/>
    <property type="molecule type" value="Genomic_DNA"/>
</dbReference>
<protein>
    <recommendedName>
        <fullName evidence="3">histidine kinase</fullName>
        <ecNumber evidence="3">2.7.13.3</ecNumber>
    </recommendedName>
</protein>
<evidence type="ECO:0000256" key="8">
    <source>
        <dbReference type="ARBA" id="ARBA00022989"/>
    </source>
</evidence>
<dbReference type="RefSeq" id="WP_089085688.1">
    <property type="nucleotide sequence ID" value="NZ_AP018823.1"/>
</dbReference>
<dbReference type="AlphaFoldDB" id="A0A3G9GIR2"/>
<dbReference type="SUPFAM" id="SSF47384">
    <property type="entry name" value="Homodimeric domain of signal transducing histidine kinase"/>
    <property type="match status" value="1"/>
</dbReference>
<accession>A0A3G9GIR2</accession>
<dbReference type="PROSITE" id="PS50885">
    <property type="entry name" value="HAMP"/>
    <property type="match status" value="1"/>
</dbReference>
<dbReference type="PANTHER" id="PTHR45436:SF8">
    <property type="entry name" value="HISTIDINE KINASE"/>
    <property type="match status" value="1"/>
</dbReference>
<dbReference type="GO" id="GO:0005886">
    <property type="term" value="C:plasma membrane"/>
    <property type="evidence" value="ECO:0007669"/>
    <property type="project" value="TreeGrafter"/>
</dbReference>